<reference evidence="2 3" key="1">
    <citation type="submission" date="2021-06" db="EMBL/GenBank/DDBJ databases">
        <title>Caerostris extrusa draft genome.</title>
        <authorList>
            <person name="Kono N."/>
            <person name="Arakawa K."/>
        </authorList>
    </citation>
    <scope>NUCLEOTIDE SEQUENCE [LARGE SCALE GENOMIC DNA]</scope>
</reference>
<evidence type="ECO:0000313" key="2">
    <source>
        <dbReference type="EMBL" id="GIX94829.1"/>
    </source>
</evidence>
<keyword evidence="3" id="KW-1185">Reference proteome</keyword>
<gene>
    <name evidence="2" type="primary">INPP5E</name>
    <name evidence="2" type="ORF">CEXT_303941</name>
</gene>
<sequence>MFSSLPSASKIYQSSVNPRQKSASATKKKRRKLHSNVNHCVSHADDTVISLMSADSELFPTNHNEFHVSRSHPCEQEDSTPEVSLNSVKNAESPRKYENRCDDDDDEESDELCKSLESDTGVIFPYEVVSLEESKTSCHAENLSEITSESINEKERIIDELKTIIEFESTQDSVSEQIIVEKDPSDSNNEILIAVTQCSIKTNNSNSDADMQCSDADENIYKEKNLFPVILDEKDDILAPQLNEDNCLNKTDAFDQNKFDNLNITCSKDKNHNDSFTILPKEEHILEQFDQNENLIIESINKSNENNCCIIDNSFNALMNDEFVSSNVDKNGFFDQNSIPRAKLPYGGKRIVEPSPFVTITYADKETLTADLECESSYKESSVNENDFDENSQSVSSEHPLASKSISGSVQTIALGNVLPPLAMIKARARSYVFGSKGLTGSLLGNEELSRYFPDNKVTIFVGTWNMNSHDPPSNIDDFLLPLT</sequence>
<protein>
    <submittedName>
        <fullName evidence="2">Inositol polyphosphate 5-phosphatase E</fullName>
    </submittedName>
</protein>
<comment type="caution">
    <text evidence="2">The sequence shown here is derived from an EMBL/GenBank/DDBJ whole genome shotgun (WGS) entry which is preliminary data.</text>
</comment>
<dbReference type="Proteomes" id="UP001054945">
    <property type="component" value="Unassembled WGS sequence"/>
</dbReference>
<name>A0AAV4PFY3_CAEEX</name>
<evidence type="ECO:0000256" key="1">
    <source>
        <dbReference type="SAM" id="MobiDB-lite"/>
    </source>
</evidence>
<feature type="region of interest" description="Disordered" evidence="1">
    <location>
        <begin position="67"/>
        <end position="109"/>
    </location>
</feature>
<organism evidence="2 3">
    <name type="scientific">Caerostris extrusa</name>
    <name type="common">Bark spider</name>
    <name type="synonym">Caerostris bankana</name>
    <dbReference type="NCBI Taxonomy" id="172846"/>
    <lineage>
        <taxon>Eukaryota</taxon>
        <taxon>Metazoa</taxon>
        <taxon>Ecdysozoa</taxon>
        <taxon>Arthropoda</taxon>
        <taxon>Chelicerata</taxon>
        <taxon>Arachnida</taxon>
        <taxon>Araneae</taxon>
        <taxon>Araneomorphae</taxon>
        <taxon>Entelegynae</taxon>
        <taxon>Araneoidea</taxon>
        <taxon>Araneidae</taxon>
        <taxon>Caerostris</taxon>
    </lineage>
</organism>
<feature type="compositionally biased region" description="Polar residues" evidence="1">
    <location>
        <begin position="81"/>
        <end position="90"/>
    </location>
</feature>
<dbReference type="InterPro" id="IPR053321">
    <property type="entry name" value="IPP-5-Phosphatase_Type_IV"/>
</dbReference>
<proteinExistence type="predicted"/>
<feature type="region of interest" description="Disordered" evidence="1">
    <location>
        <begin position="1"/>
        <end position="35"/>
    </location>
</feature>
<feature type="region of interest" description="Disordered" evidence="1">
    <location>
        <begin position="380"/>
        <end position="400"/>
    </location>
</feature>
<accession>A0AAV4PFY3</accession>
<evidence type="ECO:0000313" key="3">
    <source>
        <dbReference type="Proteomes" id="UP001054945"/>
    </source>
</evidence>
<dbReference type="PANTHER" id="PTHR47039:SF1">
    <property type="entry name" value="INOSITOL POLYPHOSPHATE 5-PHOSPHATASE E"/>
    <property type="match status" value="1"/>
</dbReference>
<dbReference type="PANTHER" id="PTHR47039">
    <property type="entry name" value="INOSITOL POLYPHOSPHATE 5-PHOSPHATASE E"/>
    <property type="match status" value="1"/>
</dbReference>
<feature type="compositionally biased region" description="Polar residues" evidence="1">
    <location>
        <begin position="1"/>
        <end position="20"/>
    </location>
</feature>
<dbReference type="AlphaFoldDB" id="A0AAV4PFY3"/>
<dbReference type="EMBL" id="BPLR01004433">
    <property type="protein sequence ID" value="GIX94829.1"/>
    <property type="molecule type" value="Genomic_DNA"/>
</dbReference>
<feature type="compositionally biased region" description="Polar residues" evidence="1">
    <location>
        <begin position="380"/>
        <end position="397"/>
    </location>
</feature>